<protein>
    <submittedName>
        <fullName evidence="1">Uncharacterized protein</fullName>
    </submittedName>
</protein>
<evidence type="ECO:0000313" key="1">
    <source>
        <dbReference type="EMBL" id="RDI50327.1"/>
    </source>
</evidence>
<name>A0A370H2N7_9HYPH</name>
<organism evidence="1 2">
    <name type="scientific">Microvirga subterranea</name>
    <dbReference type="NCBI Taxonomy" id="186651"/>
    <lineage>
        <taxon>Bacteria</taxon>
        <taxon>Pseudomonadati</taxon>
        <taxon>Pseudomonadota</taxon>
        <taxon>Alphaproteobacteria</taxon>
        <taxon>Hyphomicrobiales</taxon>
        <taxon>Methylobacteriaceae</taxon>
        <taxon>Microvirga</taxon>
    </lineage>
</organism>
<dbReference type="EMBL" id="QQBB01000023">
    <property type="protein sequence ID" value="RDI50327.1"/>
    <property type="molecule type" value="Genomic_DNA"/>
</dbReference>
<keyword evidence="2" id="KW-1185">Reference proteome</keyword>
<gene>
    <name evidence="1" type="ORF">DES45_1232</name>
</gene>
<evidence type="ECO:0000313" key="2">
    <source>
        <dbReference type="Proteomes" id="UP000254925"/>
    </source>
</evidence>
<reference evidence="1 2" key="1">
    <citation type="submission" date="2018-07" db="EMBL/GenBank/DDBJ databases">
        <title>Genomic Encyclopedia of Type Strains, Phase IV (KMG-IV): sequencing the most valuable type-strain genomes for metagenomic binning, comparative biology and taxonomic classification.</title>
        <authorList>
            <person name="Goeker M."/>
        </authorList>
    </citation>
    <scope>NUCLEOTIDE SEQUENCE [LARGE SCALE GENOMIC DNA]</scope>
    <source>
        <strain evidence="1 2">DSM 14364</strain>
    </source>
</reference>
<proteinExistence type="predicted"/>
<accession>A0A370H2N7</accession>
<dbReference type="AlphaFoldDB" id="A0A370H2N7"/>
<comment type="caution">
    <text evidence="1">The sequence shown here is derived from an EMBL/GenBank/DDBJ whole genome shotgun (WGS) entry which is preliminary data.</text>
</comment>
<dbReference type="Proteomes" id="UP000254925">
    <property type="component" value="Unassembled WGS sequence"/>
</dbReference>
<sequence length="74" mass="8272">MRLMLVNVTTPFVLIGGLPCQVRQRGGEVDRMLTGPAGNLQNHSCPGQDPLQDDQDRLAVACHLWRRQDCLYVP</sequence>